<evidence type="ECO:0000313" key="3">
    <source>
        <dbReference type="Proteomes" id="UP000717328"/>
    </source>
</evidence>
<protein>
    <submittedName>
        <fullName evidence="2">Uncharacterized protein</fullName>
    </submittedName>
</protein>
<evidence type="ECO:0000313" key="2">
    <source>
        <dbReference type="EMBL" id="KAG5638745.1"/>
    </source>
</evidence>
<reference evidence="2" key="1">
    <citation type="submission" date="2021-02" db="EMBL/GenBank/DDBJ databases">
        <authorList>
            <person name="Nieuwenhuis M."/>
            <person name="Van De Peppel L.J.J."/>
        </authorList>
    </citation>
    <scope>NUCLEOTIDE SEQUENCE</scope>
    <source>
        <strain evidence="2">D49</strain>
    </source>
</reference>
<feature type="compositionally biased region" description="Basic and acidic residues" evidence="1">
    <location>
        <begin position="33"/>
        <end position="52"/>
    </location>
</feature>
<gene>
    <name evidence="2" type="ORF">H0H81_010555</name>
</gene>
<keyword evidence="3" id="KW-1185">Reference proteome</keyword>
<dbReference type="Proteomes" id="UP000717328">
    <property type="component" value="Unassembled WGS sequence"/>
</dbReference>
<comment type="caution">
    <text evidence="2">The sequence shown here is derived from an EMBL/GenBank/DDBJ whole genome shotgun (WGS) entry which is preliminary data.</text>
</comment>
<dbReference type="AlphaFoldDB" id="A0A9P7K7C3"/>
<dbReference type="EMBL" id="JABCKI010005747">
    <property type="protein sequence ID" value="KAG5638745.1"/>
    <property type="molecule type" value="Genomic_DNA"/>
</dbReference>
<feature type="region of interest" description="Disordered" evidence="1">
    <location>
        <begin position="28"/>
        <end position="52"/>
    </location>
</feature>
<organism evidence="2 3">
    <name type="scientific">Sphagnurus paluster</name>
    <dbReference type="NCBI Taxonomy" id="117069"/>
    <lineage>
        <taxon>Eukaryota</taxon>
        <taxon>Fungi</taxon>
        <taxon>Dikarya</taxon>
        <taxon>Basidiomycota</taxon>
        <taxon>Agaricomycotina</taxon>
        <taxon>Agaricomycetes</taxon>
        <taxon>Agaricomycetidae</taxon>
        <taxon>Agaricales</taxon>
        <taxon>Tricholomatineae</taxon>
        <taxon>Lyophyllaceae</taxon>
        <taxon>Sphagnurus</taxon>
    </lineage>
</organism>
<name>A0A9P7K7C3_9AGAR</name>
<accession>A0A9P7K7C3</accession>
<reference evidence="2" key="2">
    <citation type="submission" date="2021-10" db="EMBL/GenBank/DDBJ databases">
        <title>Phylogenomics reveals ancestral predisposition of the termite-cultivated fungus Termitomyces towards a domesticated lifestyle.</title>
        <authorList>
            <person name="Auxier B."/>
            <person name="Grum-Grzhimaylo A."/>
            <person name="Cardenas M.E."/>
            <person name="Lodge J.D."/>
            <person name="Laessoe T."/>
            <person name="Pedersen O."/>
            <person name="Smith M.E."/>
            <person name="Kuyper T.W."/>
            <person name="Franco-Molano E.A."/>
            <person name="Baroni T.J."/>
            <person name="Aanen D.K."/>
        </authorList>
    </citation>
    <scope>NUCLEOTIDE SEQUENCE</scope>
    <source>
        <strain evidence="2">D49</strain>
    </source>
</reference>
<sequence>MLDLPHNFDDEDLVEELDEDYDLVEALGEDYEENSRHPTRNDVADRVEGVDA</sequence>
<evidence type="ECO:0000256" key="1">
    <source>
        <dbReference type="SAM" id="MobiDB-lite"/>
    </source>
</evidence>
<proteinExistence type="predicted"/>